<evidence type="ECO:0000313" key="2">
    <source>
        <dbReference type="EMBL" id="GAA0945983.1"/>
    </source>
</evidence>
<comment type="caution">
    <text evidence="2">The sequence shown here is derived from an EMBL/GenBank/DDBJ whole genome shotgun (WGS) entry which is preliminary data.</text>
</comment>
<proteinExistence type="predicted"/>
<reference evidence="2 3" key="1">
    <citation type="journal article" date="2019" name="Int. J. Syst. Evol. Microbiol.">
        <title>The Global Catalogue of Microorganisms (GCM) 10K type strain sequencing project: providing services to taxonomists for standard genome sequencing and annotation.</title>
        <authorList>
            <consortium name="The Broad Institute Genomics Platform"/>
            <consortium name="The Broad Institute Genome Sequencing Center for Infectious Disease"/>
            <person name="Wu L."/>
            <person name="Ma J."/>
        </authorList>
    </citation>
    <scope>NUCLEOTIDE SEQUENCE [LARGE SCALE GENOMIC DNA]</scope>
    <source>
        <strain evidence="2 3">JCM 10696</strain>
    </source>
</reference>
<feature type="transmembrane region" description="Helical" evidence="1">
    <location>
        <begin position="62"/>
        <end position="80"/>
    </location>
</feature>
<evidence type="ECO:0000256" key="1">
    <source>
        <dbReference type="SAM" id="Phobius"/>
    </source>
</evidence>
<feature type="transmembrane region" description="Helical" evidence="1">
    <location>
        <begin position="6"/>
        <end position="25"/>
    </location>
</feature>
<keyword evidence="1" id="KW-0472">Membrane</keyword>
<accession>A0ABN1QQI6</accession>
<protein>
    <submittedName>
        <fullName evidence="2">Uncharacterized protein</fullName>
    </submittedName>
</protein>
<organism evidence="2 3">
    <name type="scientific">Actinocorallia libanotica</name>
    <dbReference type="NCBI Taxonomy" id="46162"/>
    <lineage>
        <taxon>Bacteria</taxon>
        <taxon>Bacillati</taxon>
        <taxon>Actinomycetota</taxon>
        <taxon>Actinomycetes</taxon>
        <taxon>Streptosporangiales</taxon>
        <taxon>Thermomonosporaceae</taxon>
        <taxon>Actinocorallia</taxon>
    </lineage>
</organism>
<dbReference type="RefSeq" id="WP_344239169.1">
    <property type="nucleotide sequence ID" value="NZ_BAAAHH010000006.1"/>
</dbReference>
<sequence length="81" mass="9299">MEFDVWDGIWLGWIGAFVVVEGVALKRGQPGDTLSEKVWKWFGIGTNGHHPKRTTWVQIRRVALLGFMTWLTVHFMSGGWL</sequence>
<name>A0ABN1QQI6_9ACTN</name>
<keyword evidence="1" id="KW-1133">Transmembrane helix</keyword>
<dbReference type="Proteomes" id="UP001500665">
    <property type="component" value="Unassembled WGS sequence"/>
</dbReference>
<gene>
    <name evidence="2" type="ORF">GCM10009550_20170</name>
</gene>
<evidence type="ECO:0000313" key="3">
    <source>
        <dbReference type="Proteomes" id="UP001500665"/>
    </source>
</evidence>
<keyword evidence="1" id="KW-0812">Transmembrane</keyword>
<dbReference type="EMBL" id="BAAAHH010000006">
    <property type="protein sequence ID" value="GAA0945983.1"/>
    <property type="molecule type" value="Genomic_DNA"/>
</dbReference>
<keyword evidence="3" id="KW-1185">Reference proteome</keyword>